<keyword evidence="3" id="KW-1185">Reference proteome</keyword>
<feature type="region of interest" description="Disordered" evidence="1">
    <location>
        <begin position="1"/>
        <end position="28"/>
    </location>
</feature>
<protein>
    <submittedName>
        <fullName evidence="2">Uncharacterized protein</fullName>
    </submittedName>
</protein>
<reference evidence="2 3" key="1">
    <citation type="submission" date="2019-03" db="EMBL/GenBank/DDBJ databases">
        <title>First draft genome of Liparis tanakae, snailfish: a comprehensive survey of snailfish specific genes.</title>
        <authorList>
            <person name="Kim W."/>
            <person name="Song I."/>
            <person name="Jeong J.-H."/>
            <person name="Kim D."/>
            <person name="Kim S."/>
            <person name="Ryu S."/>
            <person name="Song J.Y."/>
            <person name="Lee S.K."/>
        </authorList>
    </citation>
    <scope>NUCLEOTIDE SEQUENCE [LARGE SCALE GENOMIC DNA]</scope>
    <source>
        <tissue evidence="2">Muscle</tissue>
    </source>
</reference>
<evidence type="ECO:0000313" key="3">
    <source>
        <dbReference type="Proteomes" id="UP000314294"/>
    </source>
</evidence>
<feature type="region of interest" description="Disordered" evidence="1">
    <location>
        <begin position="117"/>
        <end position="140"/>
    </location>
</feature>
<dbReference type="AlphaFoldDB" id="A0A4Z2I2Y2"/>
<feature type="compositionally biased region" description="Gly residues" evidence="1">
    <location>
        <begin position="131"/>
        <end position="140"/>
    </location>
</feature>
<dbReference type="Proteomes" id="UP000314294">
    <property type="component" value="Unassembled WGS sequence"/>
</dbReference>
<evidence type="ECO:0000313" key="2">
    <source>
        <dbReference type="EMBL" id="TNN72436.1"/>
    </source>
</evidence>
<evidence type="ECO:0000256" key="1">
    <source>
        <dbReference type="SAM" id="MobiDB-lite"/>
    </source>
</evidence>
<comment type="caution">
    <text evidence="2">The sequence shown here is derived from an EMBL/GenBank/DDBJ whole genome shotgun (WGS) entry which is preliminary data.</text>
</comment>
<organism evidence="2 3">
    <name type="scientific">Liparis tanakae</name>
    <name type="common">Tanaka's snailfish</name>
    <dbReference type="NCBI Taxonomy" id="230148"/>
    <lineage>
        <taxon>Eukaryota</taxon>
        <taxon>Metazoa</taxon>
        <taxon>Chordata</taxon>
        <taxon>Craniata</taxon>
        <taxon>Vertebrata</taxon>
        <taxon>Euteleostomi</taxon>
        <taxon>Actinopterygii</taxon>
        <taxon>Neopterygii</taxon>
        <taxon>Teleostei</taxon>
        <taxon>Neoteleostei</taxon>
        <taxon>Acanthomorphata</taxon>
        <taxon>Eupercaria</taxon>
        <taxon>Perciformes</taxon>
        <taxon>Cottioidei</taxon>
        <taxon>Cottales</taxon>
        <taxon>Liparidae</taxon>
        <taxon>Liparis</taxon>
    </lineage>
</organism>
<dbReference type="EMBL" id="SRLO01000137">
    <property type="protein sequence ID" value="TNN72436.1"/>
    <property type="molecule type" value="Genomic_DNA"/>
</dbReference>
<name>A0A4Z2I2Y2_9TELE</name>
<gene>
    <name evidence="2" type="ORF">EYF80_017362</name>
</gene>
<sequence length="140" mass="15311">MNPGTDHALKDPRAASRPQGMFISSHGRPQSLQLFGLTDDLCGRHQEDNTSDRSWQLNLKLIALREMRPDDVSTRDERKPNAFRSASLTKNLASVLPAGFSIAGGFTNTTKGLNSPVRRSFMQSESPAVLTGGGSETRNR</sequence>
<accession>A0A4Z2I2Y2</accession>
<proteinExistence type="predicted"/>